<evidence type="ECO:0000256" key="3">
    <source>
        <dbReference type="ARBA" id="ARBA00023315"/>
    </source>
</evidence>
<evidence type="ECO:0000313" key="7">
    <source>
        <dbReference type="Proteomes" id="UP001156921"/>
    </source>
</evidence>
<dbReference type="Proteomes" id="UP001156921">
    <property type="component" value="Unassembled WGS sequence"/>
</dbReference>
<reference evidence="7" key="1">
    <citation type="journal article" date="2019" name="Int. J. Syst. Evol. Microbiol.">
        <title>The Global Catalogue of Microorganisms (GCM) 10K type strain sequencing project: providing services to taxonomists for standard genome sequencing and annotation.</title>
        <authorList>
            <consortium name="The Broad Institute Genomics Platform"/>
            <consortium name="The Broad Institute Genome Sequencing Center for Infectious Disease"/>
            <person name="Wu L."/>
            <person name="Ma J."/>
        </authorList>
    </citation>
    <scope>NUCLEOTIDE SEQUENCE [LARGE SCALE GENOMIC DNA]</scope>
    <source>
        <strain evidence="7">NBRC 110107</strain>
    </source>
</reference>
<keyword evidence="3 6" id="KW-0012">Acyltransferase</keyword>
<dbReference type="InterPro" id="IPR002123">
    <property type="entry name" value="Plipid/glycerol_acylTrfase"/>
</dbReference>
<dbReference type="SMART" id="SM00563">
    <property type="entry name" value="PlsC"/>
    <property type="match status" value="1"/>
</dbReference>
<dbReference type="GO" id="GO:0016746">
    <property type="term" value="F:acyltransferase activity"/>
    <property type="evidence" value="ECO:0007669"/>
    <property type="project" value="UniProtKB-KW"/>
</dbReference>
<evidence type="ECO:0000256" key="2">
    <source>
        <dbReference type="ARBA" id="ARBA00022679"/>
    </source>
</evidence>
<dbReference type="EMBL" id="BSOY01000103">
    <property type="protein sequence ID" value="GLS02746.1"/>
    <property type="molecule type" value="Genomic_DNA"/>
</dbReference>
<keyword evidence="4" id="KW-1133">Transmembrane helix</keyword>
<keyword evidence="2" id="KW-0808">Transferase</keyword>
<evidence type="ECO:0000313" key="6">
    <source>
        <dbReference type="EMBL" id="GLS02746.1"/>
    </source>
</evidence>
<dbReference type="Pfam" id="PF01553">
    <property type="entry name" value="Acyltransferase"/>
    <property type="match status" value="1"/>
</dbReference>
<dbReference type="CDD" id="cd07989">
    <property type="entry name" value="LPLAT_AGPAT-like"/>
    <property type="match status" value="1"/>
</dbReference>
<proteinExistence type="predicted"/>
<gene>
    <name evidence="6" type="ORF">GCM10007859_27770</name>
</gene>
<evidence type="ECO:0000259" key="5">
    <source>
        <dbReference type="SMART" id="SM00563"/>
    </source>
</evidence>
<evidence type="ECO:0000256" key="1">
    <source>
        <dbReference type="ARBA" id="ARBA00005189"/>
    </source>
</evidence>
<comment type="pathway">
    <text evidence="1">Lipid metabolism.</text>
</comment>
<dbReference type="RefSeq" id="WP_284223640.1">
    <property type="nucleotide sequence ID" value="NZ_BSOY01000103.1"/>
</dbReference>
<accession>A0ABQ6BN83</accession>
<evidence type="ECO:0000256" key="4">
    <source>
        <dbReference type="SAM" id="Phobius"/>
    </source>
</evidence>
<sequence>MTTIRSLLFVAWLYLSMALFAVGLSPALLMPYRQSMWVIRSWSKFCLFGLRWIAGVKVEFRGLEHRPTGAALIAGKHQSMLDVIAPFAVLPDNCFIMKQELAPLPFFGWFATKTKMIAVDRSAHSKALKDMVKQARARFAEGRQMLIFPEGTRAPVGAPADYKPGIAALYRDLDCPCTPMATNSGVHWPAHGFRRYPGTVVYEFLPAIPAGLKRAEFMEQLEERIEGASNALLARDPIAASPMPARAPDPVPAPQP</sequence>
<dbReference type="SUPFAM" id="SSF69593">
    <property type="entry name" value="Glycerol-3-phosphate (1)-acyltransferase"/>
    <property type="match status" value="1"/>
</dbReference>
<comment type="caution">
    <text evidence="6">The sequence shown here is derived from an EMBL/GenBank/DDBJ whole genome shotgun (WGS) entry which is preliminary data.</text>
</comment>
<feature type="domain" description="Phospholipid/glycerol acyltransferase" evidence="5">
    <location>
        <begin position="71"/>
        <end position="185"/>
    </location>
</feature>
<dbReference type="PANTHER" id="PTHR10434:SF40">
    <property type="entry name" value="1-ACYL-SN-GLYCEROL-3-PHOSPHATE ACYLTRANSFERASE"/>
    <property type="match status" value="1"/>
</dbReference>
<feature type="transmembrane region" description="Helical" evidence="4">
    <location>
        <begin position="6"/>
        <end position="30"/>
    </location>
</feature>
<keyword evidence="7" id="KW-1185">Reference proteome</keyword>
<keyword evidence="4" id="KW-0812">Transmembrane</keyword>
<dbReference type="PANTHER" id="PTHR10434">
    <property type="entry name" value="1-ACYL-SN-GLYCEROL-3-PHOSPHATE ACYLTRANSFERASE"/>
    <property type="match status" value="1"/>
</dbReference>
<name>A0ABQ6BN83_9CAUL</name>
<keyword evidence="4" id="KW-0472">Membrane</keyword>
<organism evidence="6 7">
    <name type="scientific">Brevundimonas denitrificans</name>
    <dbReference type="NCBI Taxonomy" id="1443434"/>
    <lineage>
        <taxon>Bacteria</taxon>
        <taxon>Pseudomonadati</taxon>
        <taxon>Pseudomonadota</taxon>
        <taxon>Alphaproteobacteria</taxon>
        <taxon>Caulobacterales</taxon>
        <taxon>Caulobacteraceae</taxon>
        <taxon>Brevundimonas</taxon>
    </lineage>
</organism>
<protein>
    <submittedName>
        <fullName evidence="6">1-acyl-sn-glycerol-3-phosphate acyltransferase</fullName>
    </submittedName>
</protein>